<feature type="domain" description="Aminotransferase class I/classII large" evidence="7">
    <location>
        <begin position="39"/>
        <end position="397"/>
    </location>
</feature>
<gene>
    <name evidence="8" type="ORF">HH216_08985</name>
</gene>
<dbReference type="PANTHER" id="PTHR46383:SF1">
    <property type="entry name" value="ASPARTATE AMINOTRANSFERASE"/>
    <property type="match status" value="1"/>
</dbReference>
<evidence type="ECO:0000256" key="5">
    <source>
        <dbReference type="ARBA" id="ARBA00022898"/>
    </source>
</evidence>
<evidence type="ECO:0000259" key="7">
    <source>
        <dbReference type="Pfam" id="PF00155"/>
    </source>
</evidence>
<keyword evidence="5" id="KW-0663">Pyridoxal phosphate</keyword>
<accession>A0A7L5DLZ2</accession>
<sequence length="405" mass="43806">MSATLDTVSLLADRINALEESSTLAMTKKARELAAQGHKVISLSVGEPDFKTPAHICEAAKKAIDDGFHGYSPVAGYPDLRKAIADKFKRDNNIDWKPENIVVSTGAKHSLANVIQVLINPGDEVVIFSPYWVSYSEMVKLAEGKAVVVDGAFDNNFKVTPEQFEAAITDRTRIVMYASPNNPTGSIYSEAELRAIADVVAKHENVYVLADEIYEYINFTPEGHFSIGSIPEIADRVITVNGVAKGYAMTGWRIGYIGAAKWIADGVEKLQGQITSGTNSIAQKAAVAAISGPLDASMEMTKAYQRRRDLVVKLLKEVPHFRVNVPEGAFYAFPDISYYYGKSDGTTAINNSDDFASWLLNTAYVSTVAGSGFGAPNCLRISTAASDESLAEAVQRIKDAVATLS</sequence>
<keyword evidence="4 6" id="KW-0808">Transferase</keyword>
<dbReference type="RefSeq" id="WP_169550510.1">
    <property type="nucleotide sequence ID" value="NZ_CP051677.1"/>
</dbReference>
<dbReference type="AlphaFoldDB" id="A0A7L5DLZ2"/>
<dbReference type="InterPro" id="IPR004839">
    <property type="entry name" value="Aminotransferase_I/II_large"/>
</dbReference>
<dbReference type="InterPro" id="IPR050596">
    <property type="entry name" value="AspAT/PAT-like"/>
</dbReference>
<dbReference type="Gene3D" id="3.40.640.10">
    <property type="entry name" value="Type I PLP-dependent aspartate aminotransferase-like (Major domain)"/>
    <property type="match status" value="1"/>
</dbReference>
<evidence type="ECO:0000313" key="8">
    <source>
        <dbReference type="EMBL" id="QJD78542.1"/>
    </source>
</evidence>
<keyword evidence="3 6" id="KW-0032">Aminotransferase</keyword>
<keyword evidence="9" id="KW-1185">Reference proteome</keyword>
<evidence type="ECO:0000256" key="6">
    <source>
        <dbReference type="RuleBase" id="RU000481"/>
    </source>
</evidence>
<dbReference type="InterPro" id="IPR015421">
    <property type="entry name" value="PyrdxlP-dep_Trfase_major"/>
</dbReference>
<dbReference type="GO" id="GO:0006520">
    <property type="term" value="P:amino acid metabolic process"/>
    <property type="evidence" value="ECO:0007669"/>
    <property type="project" value="InterPro"/>
</dbReference>
<dbReference type="InterPro" id="IPR015422">
    <property type="entry name" value="PyrdxlP-dep_Trfase_small"/>
</dbReference>
<dbReference type="CDD" id="cd00609">
    <property type="entry name" value="AAT_like"/>
    <property type="match status" value="1"/>
</dbReference>
<evidence type="ECO:0000256" key="4">
    <source>
        <dbReference type="ARBA" id="ARBA00022679"/>
    </source>
</evidence>
<dbReference type="SUPFAM" id="SSF53383">
    <property type="entry name" value="PLP-dependent transferases"/>
    <property type="match status" value="1"/>
</dbReference>
<dbReference type="KEGG" id="srho:HH216_08985"/>
<organism evidence="8 9">
    <name type="scientific">Spirosoma rhododendri</name>
    <dbReference type="NCBI Taxonomy" id="2728024"/>
    <lineage>
        <taxon>Bacteria</taxon>
        <taxon>Pseudomonadati</taxon>
        <taxon>Bacteroidota</taxon>
        <taxon>Cytophagia</taxon>
        <taxon>Cytophagales</taxon>
        <taxon>Cytophagaceae</taxon>
        <taxon>Spirosoma</taxon>
    </lineage>
</organism>
<dbReference type="FunFam" id="3.40.640.10:FF:000033">
    <property type="entry name" value="Aspartate aminotransferase"/>
    <property type="match status" value="1"/>
</dbReference>
<evidence type="ECO:0000256" key="3">
    <source>
        <dbReference type="ARBA" id="ARBA00022576"/>
    </source>
</evidence>
<comment type="cofactor">
    <cofactor evidence="1 6">
        <name>pyridoxal 5'-phosphate</name>
        <dbReference type="ChEBI" id="CHEBI:597326"/>
    </cofactor>
</comment>
<evidence type="ECO:0000256" key="2">
    <source>
        <dbReference type="ARBA" id="ARBA00007441"/>
    </source>
</evidence>
<reference evidence="8 9" key="1">
    <citation type="submission" date="2020-04" db="EMBL/GenBank/DDBJ databases">
        <title>Genome sequencing of novel species.</title>
        <authorList>
            <person name="Heo J."/>
            <person name="Kim S.-J."/>
            <person name="Kim J.-S."/>
            <person name="Hong S.-B."/>
            <person name="Kwon S.-W."/>
        </authorList>
    </citation>
    <scope>NUCLEOTIDE SEQUENCE [LARGE SCALE GENOMIC DNA]</scope>
    <source>
        <strain evidence="8 9">CJU-R4</strain>
    </source>
</reference>
<dbReference type="Pfam" id="PF00155">
    <property type="entry name" value="Aminotran_1_2"/>
    <property type="match status" value="1"/>
</dbReference>
<dbReference type="InterPro" id="IPR015424">
    <property type="entry name" value="PyrdxlP-dep_Trfase"/>
</dbReference>
<evidence type="ECO:0000313" key="9">
    <source>
        <dbReference type="Proteomes" id="UP000501128"/>
    </source>
</evidence>
<dbReference type="GO" id="GO:0008483">
    <property type="term" value="F:transaminase activity"/>
    <property type="evidence" value="ECO:0007669"/>
    <property type="project" value="UniProtKB-KW"/>
</dbReference>
<comment type="similarity">
    <text evidence="2 6">Belongs to the class-I pyridoxal-phosphate-dependent aminotransferase family.</text>
</comment>
<dbReference type="PANTHER" id="PTHR46383">
    <property type="entry name" value="ASPARTATE AMINOTRANSFERASE"/>
    <property type="match status" value="1"/>
</dbReference>
<name>A0A7L5DLZ2_9BACT</name>
<dbReference type="GO" id="GO:0030170">
    <property type="term" value="F:pyridoxal phosphate binding"/>
    <property type="evidence" value="ECO:0007669"/>
    <property type="project" value="InterPro"/>
</dbReference>
<dbReference type="InterPro" id="IPR004838">
    <property type="entry name" value="NHTrfase_class1_PyrdxlP-BS"/>
</dbReference>
<dbReference type="EMBL" id="CP051677">
    <property type="protein sequence ID" value="QJD78542.1"/>
    <property type="molecule type" value="Genomic_DNA"/>
</dbReference>
<evidence type="ECO:0000256" key="1">
    <source>
        <dbReference type="ARBA" id="ARBA00001933"/>
    </source>
</evidence>
<dbReference type="Proteomes" id="UP000501128">
    <property type="component" value="Chromosome"/>
</dbReference>
<dbReference type="Gene3D" id="3.90.1150.10">
    <property type="entry name" value="Aspartate Aminotransferase, domain 1"/>
    <property type="match status" value="1"/>
</dbReference>
<dbReference type="PROSITE" id="PS00105">
    <property type="entry name" value="AA_TRANSFER_CLASS_1"/>
    <property type="match status" value="1"/>
</dbReference>
<protein>
    <recommendedName>
        <fullName evidence="6">Aminotransferase</fullName>
        <ecNumber evidence="6">2.6.1.-</ecNumber>
    </recommendedName>
</protein>
<dbReference type="EC" id="2.6.1.-" evidence="6"/>
<proteinExistence type="inferred from homology"/>